<dbReference type="GO" id="GO:0008360">
    <property type="term" value="P:regulation of cell shape"/>
    <property type="evidence" value="ECO:0007669"/>
    <property type="project" value="UniProtKB-KW"/>
</dbReference>
<feature type="binding site" evidence="10">
    <location>
        <position position="251"/>
    </location>
    <ligand>
        <name>UDP-N-acetyl-alpha-D-glucosamine</name>
        <dbReference type="ChEBI" id="CHEBI:57705"/>
    </ligand>
</feature>
<keyword evidence="5 10" id="KW-0133">Cell shape</keyword>
<dbReference type="NCBIfam" id="TIGR01133">
    <property type="entry name" value="murG"/>
    <property type="match status" value="1"/>
</dbReference>
<evidence type="ECO:0000256" key="5">
    <source>
        <dbReference type="ARBA" id="ARBA00022960"/>
    </source>
</evidence>
<dbReference type="Gene3D" id="3.40.50.2000">
    <property type="entry name" value="Glycogen Phosphorylase B"/>
    <property type="match status" value="2"/>
</dbReference>
<keyword evidence="6 10" id="KW-0573">Peptidoglycan synthesis</keyword>
<dbReference type="EC" id="2.4.1.227" evidence="10"/>
<evidence type="ECO:0000259" key="11">
    <source>
        <dbReference type="Pfam" id="PF03033"/>
    </source>
</evidence>
<accession>A0AAE9XNS5</accession>
<dbReference type="RefSeq" id="WP_248849368.1">
    <property type="nucleotide sequence ID" value="NZ_CP097017.1"/>
</dbReference>
<evidence type="ECO:0000256" key="4">
    <source>
        <dbReference type="ARBA" id="ARBA00022679"/>
    </source>
</evidence>
<dbReference type="Proteomes" id="UP001179600">
    <property type="component" value="Chromosome"/>
</dbReference>
<feature type="domain" description="Glycosyltransferase family 28 N-terminal" evidence="11">
    <location>
        <begin position="4"/>
        <end position="143"/>
    </location>
</feature>
<protein>
    <recommendedName>
        <fullName evidence="10">UDP-N-acetylglucosamine--N-acetylmuramyl-(pentapeptide) pyrophosphoryl-undecaprenol N-acetylglucosamine transferase</fullName>
        <ecNumber evidence="10">2.4.1.227</ecNumber>
    </recommendedName>
    <alternativeName>
        <fullName evidence="10">Undecaprenyl-PP-MurNAc-pentapeptide-UDPGlcNAc GlcNAc transferase</fullName>
    </alternativeName>
</protein>
<keyword evidence="9 10" id="KW-0961">Cell wall biogenesis/degradation</keyword>
<feature type="binding site" evidence="10">
    <location>
        <position position="195"/>
    </location>
    <ligand>
        <name>UDP-N-acetyl-alpha-D-glucosamine</name>
        <dbReference type="ChEBI" id="CHEBI:57705"/>
    </ligand>
</feature>
<evidence type="ECO:0000256" key="10">
    <source>
        <dbReference type="HAMAP-Rule" id="MF_00033"/>
    </source>
</evidence>
<keyword evidence="8 10" id="KW-0131">Cell cycle</keyword>
<dbReference type="GO" id="GO:0050511">
    <property type="term" value="F:undecaprenyldiphospho-muramoylpentapeptide beta-N-acetylglucosaminyltransferase activity"/>
    <property type="evidence" value="ECO:0007669"/>
    <property type="project" value="UniProtKB-UniRule"/>
</dbReference>
<dbReference type="GO" id="GO:0005975">
    <property type="term" value="P:carbohydrate metabolic process"/>
    <property type="evidence" value="ECO:0007669"/>
    <property type="project" value="InterPro"/>
</dbReference>
<sequence length="364" mass="39923">MKMIVSGGGTGGHIYPALSLVDYMEKNIPSHEALYVGTEEGLESQIVTKKGVPFKSIRVQGFKRSLSLDNVKTVYYFMKAVQDSKKLIEEFQPDVVVGTGGYVCAPIVYAAHKKGVPTMIHEQNSVPGLANKFLARYVDKVAICFPEAAEYFDKNKTVLTGNPRGQEVASIQPTDSLSQFGFTEELPTILVFGGSRGALTMTRAMMEAMPQMTGKDYQVLFVTGKIYYEDVMAAVSETVKANDKIKIVPYIEEMEKILTNVTLVVGRAGATSLAEITALGLPSILIPSPNVTNDHQTKNAQSVVNHGGAVLLRDDELNGPRLVTEIERIILNPELCRKMAEASKEMGIPDATKRLFDEVYQLIH</sequence>
<comment type="similarity">
    <text evidence="10">Belongs to the glycosyltransferase 28 family. MurG subfamily.</text>
</comment>
<comment type="pathway">
    <text evidence="10">Cell wall biogenesis; peptidoglycan biosynthesis.</text>
</comment>
<evidence type="ECO:0000256" key="1">
    <source>
        <dbReference type="ARBA" id="ARBA00022475"/>
    </source>
</evidence>
<keyword evidence="4 10" id="KW-0808">Transferase</keyword>
<dbReference type="InterPro" id="IPR004276">
    <property type="entry name" value="GlycoTrans_28_N"/>
</dbReference>
<evidence type="ECO:0000256" key="7">
    <source>
        <dbReference type="ARBA" id="ARBA00023136"/>
    </source>
</evidence>
<comment type="subcellular location">
    <subcellularLocation>
        <location evidence="10">Cell membrane</location>
        <topology evidence="10">Peripheral membrane protein</topology>
        <orientation evidence="10">Cytoplasmic side</orientation>
    </subcellularLocation>
</comment>
<comment type="catalytic activity">
    <reaction evidence="10">
        <text>Mur2Ac(oyl-L-Ala-gamma-D-Glu-L-Lys-D-Ala-D-Ala)-di-trans,octa-cis-undecaprenyl diphosphate + UDP-N-acetyl-alpha-D-glucosamine = beta-D-GlcNAc-(1-&gt;4)-Mur2Ac(oyl-L-Ala-gamma-D-Glu-L-Lys-D-Ala-D-Ala)-di-trans,octa-cis-undecaprenyl diphosphate + UDP + H(+)</text>
        <dbReference type="Rhea" id="RHEA:23192"/>
        <dbReference type="ChEBI" id="CHEBI:15378"/>
        <dbReference type="ChEBI" id="CHEBI:57705"/>
        <dbReference type="ChEBI" id="CHEBI:58223"/>
        <dbReference type="ChEBI" id="CHEBI:60032"/>
        <dbReference type="ChEBI" id="CHEBI:60033"/>
        <dbReference type="EC" id="2.4.1.227"/>
    </reaction>
</comment>
<feature type="domain" description="Glycosyl transferase family 28 C-terminal" evidence="12">
    <location>
        <begin position="188"/>
        <end position="355"/>
    </location>
</feature>
<dbReference type="CDD" id="cd03785">
    <property type="entry name" value="GT28_MurG"/>
    <property type="match status" value="1"/>
</dbReference>
<proteinExistence type="inferred from homology"/>
<dbReference type="SUPFAM" id="SSF53756">
    <property type="entry name" value="UDP-Glycosyltransferase/glycogen phosphorylase"/>
    <property type="match status" value="1"/>
</dbReference>
<dbReference type="GeneID" id="72384896"/>
<reference evidence="13" key="1">
    <citation type="submission" date="2023-01" db="EMBL/GenBank/DDBJ databases">
        <title>Oxazolidinone resistance genes in florfenicol resistant enterococci from beef cattle and veal calves at slaughter.</title>
        <authorList>
            <person name="Biggel M."/>
        </authorList>
    </citation>
    <scope>NUCLEOTIDE SEQUENCE</scope>
    <source>
        <strain evidence="13">K204-1</strain>
    </source>
</reference>
<comment type="function">
    <text evidence="10">Cell wall formation. Catalyzes the transfer of a GlcNAc subunit on undecaprenyl-pyrophosphoryl-MurNAc-pentapeptide (lipid intermediate I) to form undecaprenyl-pyrophosphoryl-MurNAc-(pentapeptide)GlcNAc (lipid intermediate II).</text>
</comment>
<gene>
    <name evidence="10 13" type="primary">murG</name>
    <name evidence="13" type="ORF">PML95_04865</name>
</gene>
<keyword evidence="7 10" id="KW-0472">Membrane</keyword>
<keyword evidence="2 10" id="KW-0132">Cell division</keyword>
<dbReference type="PANTHER" id="PTHR21015">
    <property type="entry name" value="UDP-N-ACETYLGLUCOSAMINE--N-ACETYLMURAMYL-(PENTAPEPTIDE) PYROPHOSPHORYL-UNDECAPRENOL N-ACETYLGLUCOSAMINE TRANSFERASE 1"/>
    <property type="match status" value="1"/>
</dbReference>
<evidence type="ECO:0000256" key="2">
    <source>
        <dbReference type="ARBA" id="ARBA00022618"/>
    </source>
</evidence>
<name>A0AAE9XNS5_9ENTE</name>
<keyword evidence="3 10" id="KW-0328">Glycosyltransferase</keyword>
<dbReference type="InterPro" id="IPR006009">
    <property type="entry name" value="GlcNAc_MurG"/>
</dbReference>
<dbReference type="PANTHER" id="PTHR21015:SF22">
    <property type="entry name" value="GLYCOSYLTRANSFERASE"/>
    <property type="match status" value="1"/>
</dbReference>
<evidence type="ECO:0000313" key="13">
    <source>
        <dbReference type="EMBL" id="WCG23558.1"/>
    </source>
</evidence>
<dbReference type="EMBL" id="CP116507">
    <property type="protein sequence ID" value="WCG23558.1"/>
    <property type="molecule type" value="Genomic_DNA"/>
</dbReference>
<organism evidence="13 14">
    <name type="scientific">Vagococcus lutrae</name>
    <dbReference type="NCBI Taxonomy" id="81947"/>
    <lineage>
        <taxon>Bacteria</taxon>
        <taxon>Bacillati</taxon>
        <taxon>Bacillota</taxon>
        <taxon>Bacilli</taxon>
        <taxon>Lactobacillales</taxon>
        <taxon>Enterococcaceae</taxon>
        <taxon>Vagococcus</taxon>
    </lineage>
</organism>
<feature type="binding site" evidence="10">
    <location>
        <begin position="10"/>
        <end position="12"/>
    </location>
    <ligand>
        <name>UDP-N-acetyl-alpha-D-glucosamine</name>
        <dbReference type="ChEBI" id="CHEBI:57705"/>
    </ligand>
</feature>
<evidence type="ECO:0000256" key="6">
    <source>
        <dbReference type="ARBA" id="ARBA00022984"/>
    </source>
</evidence>
<dbReference type="GO" id="GO:0071555">
    <property type="term" value="P:cell wall organization"/>
    <property type="evidence" value="ECO:0007669"/>
    <property type="project" value="UniProtKB-KW"/>
</dbReference>
<dbReference type="GO" id="GO:0051301">
    <property type="term" value="P:cell division"/>
    <property type="evidence" value="ECO:0007669"/>
    <property type="project" value="UniProtKB-KW"/>
</dbReference>
<dbReference type="Pfam" id="PF04101">
    <property type="entry name" value="Glyco_tran_28_C"/>
    <property type="match status" value="1"/>
</dbReference>
<feature type="binding site" evidence="10">
    <location>
        <position position="296"/>
    </location>
    <ligand>
        <name>UDP-N-acetyl-alpha-D-glucosamine</name>
        <dbReference type="ChEBI" id="CHEBI:57705"/>
    </ligand>
</feature>
<feature type="binding site" evidence="10">
    <location>
        <position position="124"/>
    </location>
    <ligand>
        <name>UDP-N-acetyl-alpha-D-glucosamine</name>
        <dbReference type="ChEBI" id="CHEBI:57705"/>
    </ligand>
</feature>
<evidence type="ECO:0000259" key="12">
    <source>
        <dbReference type="Pfam" id="PF04101"/>
    </source>
</evidence>
<dbReference type="GO" id="GO:0009252">
    <property type="term" value="P:peptidoglycan biosynthetic process"/>
    <property type="evidence" value="ECO:0007669"/>
    <property type="project" value="UniProtKB-UniRule"/>
</dbReference>
<dbReference type="Pfam" id="PF03033">
    <property type="entry name" value="Glyco_transf_28"/>
    <property type="match status" value="1"/>
</dbReference>
<keyword evidence="1 10" id="KW-1003">Cell membrane</keyword>
<dbReference type="AlphaFoldDB" id="A0AAE9XNS5"/>
<evidence type="ECO:0000256" key="3">
    <source>
        <dbReference type="ARBA" id="ARBA00022676"/>
    </source>
</evidence>
<comment type="caution">
    <text evidence="10">Lacks conserved residue(s) required for the propagation of feature annotation.</text>
</comment>
<evidence type="ECO:0000256" key="8">
    <source>
        <dbReference type="ARBA" id="ARBA00023306"/>
    </source>
</evidence>
<evidence type="ECO:0000313" key="14">
    <source>
        <dbReference type="Proteomes" id="UP001179600"/>
    </source>
</evidence>
<dbReference type="GO" id="GO:0005886">
    <property type="term" value="C:plasma membrane"/>
    <property type="evidence" value="ECO:0007669"/>
    <property type="project" value="UniProtKB-SubCell"/>
</dbReference>
<dbReference type="HAMAP" id="MF_00033">
    <property type="entry name" value="MurG"/>
    <property type="match status" value="1"/>
</dbReference>
<dbReference type="InterPro" id="IPR007235">
    <property type="entry name" value="Glyco_trans_28_C"/>
</dbReference>
<evidence type="ECO:0000256" key="9">
    <source>
        <dbReference type="ARBA" id="ARBA00023316"/>
    </source>
</evidence>